<proteinExistence type="predicted"/>
<dbReference type="RefSeq" id="WP_207180041.1">
    <property type="nucleotide sequence ID" value="NZ_AP024145.1"/>
</dbReference>
<accession>A0A8H8WZC8</accession>
<evidence type="ECO:0000313" key="2">
    <source>
        <dbReference type="Proteomes" id="UP000663508"/>
    </source>
</evidence>
<dbReference type="AlphaFoldDB" id="A0A8H8WZC8"/>
<organism evidence="1 2">
    <name type="scientific">Methylobacterium indicum</name>
    <dbReference type="NCBI Taxonomy" id="1775910"/>
    <lineage>
        <taxon>Bacteria</taxon>
        <taxon>Pseudomonadati</taxon>
        <taxon>Pseudomonadota</taxon>
        <taxon>Alphaproteobacteria</taxon>
        <taxon>Hyphomicrobiales</taxon>
        <taxon>Methylobacteriaceae</taxon>
        <taxon>Methylobacterium</taxon>
    </lineage>
</organism>
<gene>
    <name evidence="1" type="ORF">mvi_54440</name>
</gene>
<name>A0A8H8WZC8_9HYPH</name>
<sequence length="162" mass="18369">MSKLDWEIHPKIGAGPINFSMDKSTISSIIGEPIDQNEIYGGDIREYRQSDDSKYDLILQYTKENLSAIVLPCLENDIKIFGEKIYKSSASDIVRDIMKKNGGFYTDYGDYDLCFNSLNLILHDFMSSDRSDKGVSVWSEAAYARLISNLELDGPGRDIYEL</sequence>
<reference evidence="1" key="1">
    <citation type="submission" date="2020-11" db="EMBL/GenBank/DDBJ databases">
        <title>Complete genome sequence of a novel pathogenic Methylobacterium strain isolated from rice in Vietnam.</title>
        <authorList>
            <person name="Lai K."/>
            <person name="Okazaki S."/>
            <person name="Higashi K."/>
            <person name="Mori H."/>
            <person name="Toyoda A."/>
            <person name="Kurokawa K."/>
        </authorList>
    </citation>
    <scope>NUCLEOTIDE SEQUENCE</scope>
    <source>
        <strain evidence="1">VL1</strain>
    </source>
</reference>
<protein>
    <submittedName>
        <fullName evidence="1">Uncharacterized protein</fullName>
    </submittedName>
</protein>
<evidence type="ECO:0000313" key="1">
    <source>
        <dbReference type="EMBL" id="BCM86983.1"/>
    </source>
</evidence>
<dbReference type="EMBL" id="AP024145">
    <property type="protein sequence ID" value="BCM86983.1"/>
    <property type="molecule type" value="Genomic_DNA"/>
</dbReference>
<dbReference type="KEGG" id="mind:mvi_54440"/>
<dbReference type="Proteomes" id="UP000663508">
    <property type="component" value="Chromosome"/>
</dbReference>